<dbReference type="EMBL" id="CM017321">
    <property type="protein sequence ID" value="KAE7996927.1"/>
    <property type="molecule type" value="Genomic_DNA"/>
</dbReference>
<dbReference type="InterPro" id="IPR036361">
    <property type="entry name" value="SAP_dom_sf"/>
</dbReference>
<reference evidence="19 20" key="1">
    <citation type="submission" date="2019-06" db="EMBL/GenBank/DDBJ databases">
        <title>A chromosomal-level reference genome of Carpinus fangiana (Coryloideae, Betulaceae).</title>
        <authorList>
            <person name="Yang X."/>
            <person name="Wang Z."/>
            <person name="Zhang L."/>
            <person name="Hao G."/>
            <person name="Liu J."/>
            <person name="Yang Y."/>
        </authorList>
    </citation>
    <scope>NUCLEOTIDE SEQUENCE [LARGE SCALE GENOMIC DNA]</scope>
    <source>
        <strain evidence="19">Cfa_2016G</strain>
        <tissue evidence="19">Leaf</tissue>
    </source>
</reference>
<dbReference type="GO" id="GO:0000785">
    <property type="term" value="C:chromatin"/>
    <property type="evidence" value="ECO:0007669"/>
    <property type="project" value="TreeGrafter"/>
</dbReference>
<dbReference type="Pfam" id="PF17035">
    <property type="entry name" value="BET"/>
    <property type="match status" value="1"/>
</dbReference>
<dbReference type="SMART" id="SM00513">
    <property type="entry name" value="SAP"/>
    <property type="match status" value="1"/>
</dbReference>
<dbReference type="InterPro" id="IPR038336">
    <property type="entry name" value="NET_sf"/>
</dbReference>
<dbReference type="SUPFAM" id="SSF68906">
    <property type="entry name" value="SAP domain"/>
    <property type="match status" value="1"/>
</dbReference>
<keyword evidence="14" id="KW-0472">Membrane</keyword>
<sequence length="1261" mass="140389">MDPMDASISHFRNVGIGDIGNGTAAEIEGFRYRADEICVKVDKLEQRMNEIEQFYLSKSKKHLSTSKGSSIAKDKEKHVPSIKKQQQDASRREAAAAKRMQELMRQLKMIVCVISYFLMCIFLGCQIMQHKWAWPFLEPVDVEGLKLHDYYEVIDKPMDFSTIKNQMEAKDGTGYKNVREICADVRLVFKNAMKYNNERSDVHVMAKTLLEKFEEKWLQLLPKVTEEEKSREEEEAEAQLDMQLAQEAAHAKMARDLSNELYELDVHLEDLREMVVQKCRKTSTDEKRKLGAALTKLSPEDLTKALEIVAQNNPSFQATAEEVDLDIDAQSESTLWRLKFFVKDALEVQGKSSAITAETAQKYVNKTRTEHENPKPKFITAFTSAQYGSKQSLKQRHRWRQYSENLFNCLGVYMRKEMDLVSDCEGKLAYFRSKELKDVLSQLGLSKQGKKQALVDRILSLLSDEEVSTTNRSAKKNLIGKSGVAKIIDDAYRKIRNMVLADLATKGQSGLDTSSHKPEDEFEKSVNSDVKICCPCGSSLPTESMIQCVDPGCHVQQHTGCVIIPDKSGEGIPPVPPLFYCEICRIKRADPFWVTVRNLLSPVKLVASSISTDGTNPIQNVEKTFELTRDDRDLLQNTEYDVQVWCILLNDSVSFRMQWPQYVDLQVNGAALRVVNRPGSQLLGANGRDDGALIALYIGEGINKISLSRCDARVFCFGIRLVKQRTVQQVLDLIPREADGEHFADALARVCRCIRGGVATENEDSDSDVEVIADSITVNLRCPMSGSRMKVAGRFKPCPHMGCFDLDIFVALNQRSRKWQCPICLKNYSLEDIIIDPYFNRIATMMRHCGEDITEINVKPDGSWSAKTRGEYSDLAEWHFPNGSIYIAKDEATSNLESLRQIKLENNIEEHHCGITVTERQHGFLSSRNQMEEHYEMSGLNVITMSSSATGSGKDDENPSINQDSGGHMDISINDGNEIISIPHDSPPAFEILNGSSGLGEDADVIVLSDSEEENDHVCPMSALPSIPDSYVEDLAPNVGVSSCLGLFNDGGNGSEIELSPWPYSLGTQAIPAFQLFGPGSDVSDAFIDLEHTSVSFPAQMNGKVQASTSTANSGGQVPSSSVCHTNNGIDDALVDNPLAFVGEEPSIQNFLPTQSADMLEQSIMEHQPPGSFEDWISLRVGSKDHGAFGAHVVAAAPNGLDLINPSGSNEAATDTDMNDEARSNRTNIRKFSGGPFSFPRQPRTVRQRTSLTIESDYQAE</sequence>
<dbReference type="InterPro" id="IPR003034">
    <property type="entry name" value="SAP_dom"/>
</dbReference>
<evidence type="ECO:0008006" key="21">
    <source>
        <dbReference type="Google" id="ProtNLM"/>
    </source>
</evidence>
<feature type="compositionally biased region" description="Basic and acidic residues" evidence="13">
    <location>
        <begin position="72"/>
        <end position="93"/>
    </location>
</feature>
<dbReference type="GO" id="GO:0061665">
    <property type="term" value="F:SUMO ligase activity"/>
    <property type="evidence" value="ECO:0007669"/>
    <property type="project" value="TreeGrafter"/>
</dbReference>
<organism evidence="19 20">
    <name type="scientific">Carpinus fangiana</name>
    <dbReference type="NCBI Taxonomy" id="176857"/>
    <lineage>
        <taxon>Eukaryota</taxon>
        <taxon>Viridiplantae</taxon>
        <taxon>Streptophyta</taxon>
        <taxon>Embryophyta</taxon>
        <taxon>Tracheophyta</taxon>
        <taxon>Spermatophyta</taxon>
        <taxon>Magnoliopsida</taxon>
        <taxon>eudicotyledons</taxon>
        <taxon>Gunneridae</taxon>
        <taxon>Pentapetalae</taxon>
        <taxon>rosids</taxon>
        <taxon>fabids</taxon>
        <taxon>Fagales</taxon>
        <taxon>Betulaceae</taxon>
        <taxon>Carpinus</taxon>
    </lineage>
</organism>
<keyword evidence="7" id="KW-0833">Ubl conjugation pathway</keyword>
<dbReference type="InterPro" id="IPR013083">
    <property type="entry name" value="Znf_RING/FYVE/PHD"/>
</dbReference>
<dbReference type="Pfam" id="PF02037">
    <property type="entry name" value="SAP"/>
    <property type="match status" value="1"/>
</dbReference>
<dbReference type="Pfam" id="PF02891">
    <property type="entry name" value="zf-MIZ"/>
    <property type="match status" value="1"/>
</dbReference>
<dbReference type="Proteomes" id="UP000327013">
    <property type="component" value="Chromosome 1"/>
</dbReference>
<dbReference type="InterPro" id="IPR001965">
    <property type="entry name" value="Znf_PHD"/>
</dbReference>
<evidence type="ECO:0000256" key="14">
    <source>
        <dbReference type="SAM" id="Phobius"/>
    </source>
</evidence>
<dbReference type="PANTHER" id="PTHR10782:SF102">
    <property type="entry name" value="E3 SUMO-PROTEIN LIGASE SIZ1"/>
    <property type="match status" value="1"/>
</dbReference>
<dbReference type="PANTHER" id="PTHR10782">
    <property type="entry name" value="ZINC FINGER MIZ DOMAIN-CONTAINING PROTEIN"/>
    <property type="match status" value="1"/>
</dbReference>
<dbReference type="InterPro" id="IPR031141">
    <property type="entry name" value="SIZ1/2_SP-RING"/>
</dbReference>
<evidence type="ECO:0000256" key="10">
    <source>
        <dbReference type="ARBA" id="ARBA00023242"/>
    </source>
</evidence>
<dbReference type="SUPFAM" id="SSF57903">
    <property type="entry name" value="FYVE/PHD zinc finger"/>
    <property type="match status" value="1"/>
</dbReference>
<dbReference type="InterPro" id="IPR027353">
    <property type="entry name" value="NET_dom"/>
</dbReference>
<dbReference type="CDD" id="cd16792">
    <property type="entry name" value="SP-RING_Siz-like"/>
    <property type="match status" value="1"/>
</dbReference>
<evidence type="ECO:0000256" key="3">
    <source>
        <dbReference type="ARBA" id="ARBA00005383"/>
    </source>
</evidence>
<dbReference type="SMART" id="SM00249">
    <property type="entry name" value="PHD"/>
    <property type="match status" value="1"/>
</dbReference>
<feature type="region of interest" description="Disordered" evidence="13">
    <location>
        <begin position="946"/>
        <end position="967"/>
    </location>
</feature>
<dbReference type="PROSITE" id="PS50014">
    <property type="entry name" value="BROMODOMAIN_2"/>
    <property type="match status" value="1"/>
</dbReference>
<dbReference type="PROSITE" id="PS51044">
    <property type="entry name" value="ZF_SP_RING"/>
    <property type="match status" value="1"/>
</dbReference>
<dbReference type="PROSITE" id="PS51525">
    <property type="entry name" value="NET"/>
    <property type="match status" value="1"/>
</dbReference>
<dbReference type="CDD" id="cd15570">
    <property type="entry name" value="PHD_Bye1p_SIZ1_like"/>
    <property type="match status" value="1"/>
</dbReference>
<proteinExistence type="inferred from homology"/>
<dbReference type="Gene3D" id="3.30.40.10">
    <property type="entry name" value="Zinc/RING finger domain, C3HC4 (zinc finger)"/>
    <property type="match status" value="2"/>
</dbReference>
<evidence type="ECO:0000259" key="18">
    <source>
        <dbReference type="PROSITE" id="PS51525"/>
    </source>
</evidence>
<evidence type="ECO:0000313" key="19">
    <source>
        <dbReference type="EMBL" id="KAE7996927.1"/>
    </source>
</evidence>
<gene>
    <name evidence="19" type="ORF">FH972_001604</name>
</gene>
<feature type="domain" description="Bromo" evidence="15">
    <location>
        <begin position="128"/>
        <end position="203"/>
    </location>
</feature>
<evidence type="ECO:0000256" key="5">
    <source>
        <dbReference type="ARBA" id="ARBA00022723"/>
    </source>
</evidence>
<evidence type="ECO:0000256" key="12">
    <source>
        <dbReference type="PROSITE-ProRule" id="PRU00452"/>
    </source>
</evidence>
<keyword evidence="5" id="KW-0479">Metal-binding</keyword>
<feature type="region of interest" description="Disordered" evidence="13">
    <location>
        <begin position="1205"/>
        <end position="1261"/>
    </location>
</feature>
<dbReference type="SMART" id="SM00297">
    <property type="entry name" value="BROMO"/>
    <property type="match status" value="1"/>
</dbReference>
<evidence type="ECO:0000256" key="13">
    <source>
        <dbReference type="SAM" id="MobiDB-lite"/>
    </source>
</evidence>
<evidence type="ECO:0000256" key="2">
    <source>
        <dbReference type="ARBA" id="ARBA00004718"/>
    </source>
</evidence>
<dbReference type="GO" id="GO:0016925">
    <property type="term" value="P:protein sumoylation"/>
    <property type="evidence" value="ECO:0007669"/>
    <property type="project" value="UniProtKB-UniPathway"/>
</dbReference>
<keyword evidence="10" id="KW-0539">Nucleus</keyword>
<evidence type="ECO:0000313" key="20">
    <source>
        <dbReference type="Proteomes" id="UP000327013"/>
    </source>
</evidence>
<dbReference type="PROSITE" id="PS50800">
    <property type="entry name" value="SAP"/>
    <property type="match status" value="1"/>
</dbReference>
<feature type="domain" description="SP-RING-type" evidence="17">
    <location>
        <begin position="765"/>
        <end position="848"/>
    </location>
</feature>
<keyword evidence="9 11" id="KW-0103">Bromodomain</keyword>
<feature type="transmembrane region" description="Helical" evidence="14">
    <location>
        <begin position="107"/>
        <end position="129"/>
    </location>
</feature>
<protein>
    <recommendedName>
        <fullName evidence="21">E3 SUMO-protein ligase SIZ1</fullName>
    </recommendedName>
</protein>
<dbReference type="UniPathway" id="UPA00886"/>
<comment type="similarity">
    <text evidence="3">Belongs to the PIAS family.</text>
</comment>
<dbReference type="InterPro" id="IPR036427">
    <property type="entry name" value="Bromodomain-like_sf"/>
</dbReference>
<keyword evidence="14" id="KW-0812">Transmembrane</keyword>
<name>A0A5N6QCL8_9ROSI</name>
<keyword evidence="20" id="KW-1185">Reference proteome</keyword>
<feature type="compositionally biased region" description="Polar residues" evidence="13">
    <location>
        <begin position="1248"/>
        <end position="1261"/>
    </location>
</feature>
<dbReference type="Gene3D" id="1.20.1270.220">
    <property type="match status" value="1"/>
</dbReference>
<evidence type="ECO:0000256" key="1">
    <source>
        <dbReference type="ARBA" id="ARBA00004123"/>
    </source>
</evidence>
<evidence type="ECO:0000256" key="11">
    <source>
        <dbReference type="PROSITE-ProRule" id="PRU00035"/>
    </source>
</evidence>
<evidence type="ECO:0000259" key="17">
    <source>
        <dbReference type="PROSITE" id="PS51044"/>
    </source>
</evidence>
<dbReference type="EMBL" id="CM017321">
    <property type="protein sequence ID" value="KAE7996928.1"/>
    <property type="molecule type" value="Genomic_DNA"/>
</dbReference>
<dbReference type="GO" id="GO:0005634">
    <property type="term" value="C:nucleus"/>
    <property type="evidence" value="ECO:0007669"/>
    <property type="project" value="UniProtKB-SubCell"/>
</dbReference>
<dbReference type="SUPFAM" id="SSF47370">
    <property type="entry name" value="Bromodomain"/>
    <property type="match status" value="1"/>
</dbReference>
<dbReference type="InterPro" id="IPR004181">
    <property type="entry name" value="Znf_MIZ"/>
</dbReference>
<dbReference type="InterPro" id="IPR001487">
    <property type="entry name" value="Bromodomain"/>
</dbReference>
<feature type="domain" description="SAP" evidence="16">
    <location>
        <begin position="428"/>
        <end position="462"/>
    </location>
</feature>
<dbReference type="Pfam" id="PF00439">
    <property type="entry name" value="Bromodomain"/>
    <property type="match status" value="1"/>
</dbReference>
<keyword evidence="4" id="KW-0808">Transferase</keyword>
<keyword evidence="8" id="KW-0862">Zinc</keyword>
<dbReference type="Gene3D" id="1.10.720.30">
    <property type="entry name" value="SAP domain"/>
    <property type="match status" value="1"/>
</dbReference>
<keyword evidence="14" id="KW-1133">Transmembrane helix</keyword>
<evidence type="ECO:0000256" key="8">
    <source>
        <dbReference type="ARBA" id="ARBA00022833"/>
    </source>
</evidence>
<feature type="region of interest" description="Disordered" evidence="13">
    <location>
        <begin position="65"/>
        <end position="93"/>
    </location>
</feature>
<keyword evidence="6 12" id="KW-0863">Zinc-finger</keyword>
<dbReference type="InterPro" id="IPR011011">
    <property type="entry name" value="Znf_FYVE_PHD"/>
</dbReference>
<evidence type="ECO:0000256" key="9">
    <source>
        <dbReference type="ARBA" id="ARBA00023117"/>
    </source>
</evidence>
<feature type="domain" description="NET" evidence="18">
    <location>
        <begin position="272"/>
        <end position="353"/>
    </location>
</feature>
<evidence type="ECO:0000256" key="4">
    <source>
        <dbReference type="ARBA" id="ARBA00022679"/>
    </source>
</evidence>
<comment type="subcellular location">
    <subcellularLocation>
        <location evidence="1">Nucleus</location>
    </subcellularLocation>
</comment>
<dbReference type="Gene3D" id="1.20.920.10">
    <property type="entry name" value="Bromodomain-like"/>
    <property type="match status" value="1"/>
</dbReference>
<comment type="pathway">
    <text evidence="2">Protein modification; protein sumoylation.</text>
</comment>
<evidence type="ECO:0000256" key="6">
    <source>
        <dbReference type="ARBA" id="ARBA00022771"/>
    </source>
</evidence>
<accession>A0A5N6QCL8</accession>
<dbReference type="OrthoDB" id="28127at2759"/>
<evidence type="ECO:0000259" key="15">
    <source>
        <dbReference type="PROSITE" id="PS50014"/>
    </source>
</evidence>
<evidence type="ECO:0000256" key="7">
    <source>
        <dbReference type="ARBA" id="ARBA00022786"/>
    </source>
</evidence>
<evidence type="ECO:0000259" key="16">
    <source>
        <dbReference type="PROSITE" id="PS50800"/>
    </source>
</evidence>
<dbReference type="PRINTS" id="PR00503">
    <property type="entry name" value="BROMODOMAIN"/>
</dbReference>
<dbReference type="GO" id="GO:0008270">
    <property type="term" value="F:zinc ion binding"/>
    <property type="evidence" value="ECO:0007669"/>
    <property type="project" value="UniProtKB-KW"/>
</dbReference>
<dbReference type="AlphaFoldDB" id="A0A5N6QCL8"/>